<dbReference type="HOGENOM" id="CLU_1583054_0_0_11"/>
<evidence type="ECO:0000313" key="4">
    <source>
        <dbReference type="Proteomes" id="UP000000849"/>
    </source>
</evidence>
<dbReference type="InterPro" id="IPR010093">
    <property type="entry name" value="SinI_DNA-bd"/>
</dbReference>
<keyword evidence="1" id="KW-0732">Signal</keyword>
<accession>D5UJW1</accession>
<dbReference type="AlphaFoldDB" id="D5UJW1"/>
<protein>
    <submittedName>
        <fullName evidence="3">DNA binding domain protein, excisionase family</fullName>
    </submittedName>
</protein>
<dbReference type="EMBL" id="CP001964">
    <property type="protein sequence ID" value="ADG73703.1"/>
    <property type="molecule type" value="Genomic_DNA"/>
</dbReference>
<name>D5UJW1_CELFN</name>
<dbReference type="NCBIfam" id="TIGR01764">
    <property type="entry name" value="excise"/>
    <property type="match status" value="1"/>
</dbReference>
<evidence type="ECO:0000313" key="3">
    <source>
        <dbReference type="EMBL" id="ADG73703.1"/>
    </source>
</evidence>
<dbReference type="GO" id="GO:0003677">
    <property type="term" value="F:DNA binding"/>
    <property type="evidence" value="ECO:0007669"/>
    <property type="project" value="InterPro"/>
</dbReference>
<feature type="signal peptide" evidence="1">
    <location>
        <begin position="1"/>
        <end position="24"/>
    </location>
</feature>
<dbReference type="Pfam" id="PF12728">
    <property type="entry name" value="HTH_17"/>
    <property type="match status" value="1"/>
</dbReference>
<dbReference type="STRING" id="446466.Cfla_0793"/>
<dbReference type="SUPFAM" id="SSF46955">
    <property type="entry name" value="Putative DNA-binding domain"/>
    <property type="match status" value="1"/>
</dbReference>
<dbReference type="KEGG" id="cfl:Cfla_0793"/>
<feature type="domain" description="Helix-turn-helix" evidence="2">
    <location>
        <begin position="27"/>
        <end position="71"/>
    </location>
</feature>
<dbReference type="Gene3D" id="1.10.1660.10">
    <property type="match status" value="1"/>
</dbReference>
<keyword evidence="4" id="KW-1185">Reference proteome</keyword>
<sequence length="178" mass="19960">MLCLLGLAAYLGIMSSITMPSADADELLTTGEVARLLGVSRQHVVNLTERGDLPFETTGTHRRVRRSDVDHLRYSTQRLSADQRRSLYLAYAIAGKLVQDPTLLDVARQNLARMRERHTRGRPAQWLREWQELLDGPLDALLAALTSPSQRSRELRQNSPFAGVLTDAERMAALRAAR</sequence>
<feature type="chain" id="PRO_5003077851" evidence="1">
    <location>
        <begin position="25"/>
        <end position="178"/>
    </location>
</feature>
<reference evidence="3 4" key="1">
    <citation type="journal article" date="2010" name="Stand. Genomic Sci.">
        <title>Complete genome sequence of Cellulomonas flavigena type strain (134).</title>
        <authorList>
            <person name="Abt B."/>
            <person name="Foster B."/>
            <person name="Lapidus A."/>
            <person name="Clum A."/>
            <person name="Sun H."/>
            <person name="Pukall R."/>
            <person name="Lucas S."/>
            <person name="Glavina Del Rio T."/>
            <person name="Nolan M."/>
            <person name="Tice H."/>
            <person name="Cheng J.F."/>
            <person name="Pitluck S."/>
            <person name="Liolios K."/>
            <person name="Ivanova N."/>
            <person name="Mavromatis K."/>
            <person name="Ovchinnikova G."/>
            <person name="Pati A."/>
            <person name="Goodwin L."/>
            <person name="Chen A."/>
            <person name="Palaniappan K."/>
            <person name="Land M."/>
            <person name="Hauser L."/>
            <person name="Chang Y.J."/>
            <person name="Jeffries C.D."/>
            <person name="Rohde M."/>
            <person name="Goker M."/>
            <person name="Woyke T."/>
            <person name="Bristow J."/>
            <person name="Eisen J.A."/>
            <person name="Markowitz V."/>
            <person name="Hugenholtz P."/>
            <person name="Kyrpides N.C."/>
            <person name="Klenk H.P."/>
        </authorList>
    </citation>
    <scope>NUCLEOTIDE SEQUENCE [LARGE SCALE GENOMIC DNA]</scope>
    <source>
        <strain evidence="4">ATCC 482 / DSM 20109 / BCRC 11376 / JCM 18109 / NBRC 3775 / NCIMB 8073 / NRS 134</strain>
    </source>
</reference>
<dbReference type="eggNOG" id="ENOG5032R9N">
    <property type="taxonomic scope" value="Bacteria"/>
</dbReference>
<evidence type="ECO:0000259" key="2">
    <source>
        <dbReference type="Pfam" id="PF12728"/>
    </source>
</evidence>
<gene>
    <name evidence="3" type="ordered locus">Cfla_0793</name>
</gene>
<dbReference type="InterPro" id="IPR009061">
    <property type="entry name" value="DNA-bd_dom_put_sf"/>
</dbReference>
<dbReference type="InterPro" id="IPR041657">
    <property type="entry name" value="HTH_17"/>
</dbReference>
<organism evidence="3 4">
    <name type="scientific">Cellulomonas flavigena (strain ATCC 482 / DSM 20109 / BCRC 11376 / JCM 18109 / NBRC 3775 / NCIMB 8073 / NRS 134)</name>
    <dbReference type="NCBI Taxonomy" id="446466"/>
    <lineage>
        <taxon>Bacteria</taxon>
        <taxon>Bacillati</taxon>
        <taxon>Actinomycetota</taxon>
        <taxon>Actinomycetes</taxon>
        <taxon>Micrococcales</taxon>
        <taxon>Cellulomonadaceae</taxon>
        <taxon>Cellulomonas</taxon>
    </lineage>
</organism>
<evidence type="ECO:0000256" key="1">
    <source>
        <dbReference type="SAM" id="SignalP"/>
    </source>
</evidence>
<proteinExistence type="predicted"/>
<dbReference type="Proteomes" id="UP000000849">
    <property type="component" value="Chromosome"/>
</dbReference>